<reference evidence="1 2" key="1">
    <citation type="journal article" date="2019" name="Sci. Rep.">
        <title>Orb-weaving spider Araneus ventricosus genome elucidates the spidroin gene catalogue.</title>
        <authorList>
            <person name="Kono N."/>
            <person name="Nakamura H."/>
            <person name="Ohtoshi R."/>
            <person name="Moran D.A.P."/>
            <person name="Shinohara A."/>
            <person name="Yoshida Y."/>
            <person name="Fujiwara M."/>
            <person name="Mori M."/>
            <person name="Tomita M."/>
            <person name="Arakawa K."/>
        </authorList>
    </citation>
    <scope>NUCLEOTIDE SEQUENCE [LARGE SCALE GENOMIC DNA]</scope>
</reference>
<keyword evidence="2" id="KW-1185">Reference proteome</keyword>
<sequence>MESRFPAMLALWLGRELHRGKYEITGSNQAWTPDLGDHFGDLETNLATLVTKCGTSKILDISIMDRDPDLSISFHVTSRPVGETIKGRARSQTLDKRKRTNHQKETQITSLNLIKLIRPILLLRKIDSRLSTTVTFDSFETMRKDLQTQHRRTYAIPMGKTLAVEALFAVVAGFQFLTSH</sequence>
<evidence type="ECO:0000313" key="1">
    <source>
        <dbReference type="EMBL" id="GBL75814.1"/>
    </source>
</evidence>
<accession>A0A4Y2AA54</accession>
<organism evidence="1 2">
    <name type="scientific">Araneus ventricosus</name>
    <name type="common">Orbweaver spider</name>
    <name type="synonym">Epeira ventricosa</name>
    <dbReference type="NCBI Taxonomy" id="182803"/>
    <lineage>
        <taxon>Eukaryota</taxon>
        <taxon>Metazoa</taxon>
        <taxon>Ecdysozoa</taxon>
        <taxon>Arthropoda</taxon>
        <taxon>Chelicerata</taxon>
        <taxon>Arachnida</taxon>
        <taxon>Araneae</taxon>
        <taxon>Araneomorphae</taxon>
        <taxon>Entelegynae</taxon>
        <taxon>Araneoidea</taxon>
        <taxon>Araneidae</taxon>
        <taxon>Araneus</taxon>
    </lineage>
</organism>
<dbReference type="AlphaFoldDB" id="A0A4Y2AA54"/>
<dbReference type="Proteomes" id="UP000499080">
    <property type="component" value="Unassembled WGS sequence"/>
</dbReference>
<evidence type="ECO:0000313" key="2">
    <source>
        <dbReference type="Proteomes" id="UP000499080"/>
    </source>
</evidence>
<gene>
    <name evidence="1" type="ORF">AVEN_155094_1</name>
</gene>
<dbReference type="OrthoDB" id="5326588at2759"/>
<comment type="caution">
    <text evidence="1">The sequence shown here is derived from an EMBL/GenBank/DDBJ whole genome shotgun (WGS) entry which is preliminary data.</text>
</comment>
<protein>
    <submittedName>
        <fullName evidence="1">Uncharacterized protein</fullName>
    </submittedName>
</protein>
<dbReference type="EMBL" id="BGPR01000008">
    <property type="protein sequence ID" value="GBL75814.1"/>
    <property type="molecule type" value="Genomic_DNA"/>
</dbReference>
<proteinExistence type="predicted"/>
<name>A0A4Y2AA54_ARAVE</name>